<feature type="binding site" description="covalent" evidence="8">
    <location>
        <position position="219"/>
    </location>
    <ligand>
        <name>heme c</name>
        <dbReference type="ChEBI" id="CHEBI:61717"/>
        <label>2</label>
    </ligand>
</feature>
<dbReference type="SUPFAM" id="SSF46626">
    <property type="entry name" value="Cytochrome c"/>
    <property type="match status" value="2"/>
</dbReference>
<keyword evidence="4" id="KW-0732">Signal</keyword>
<evidence type="ECO:0000256" key="2">
    <source>
        <dbReference type="ARBA" id="ARBA00022617"/>
    </source>
</evidence>
<comment type="PTM">
    <text evidence="8">Binds 2 heme groups per subunit.</text>
</comment>
<evidence type="ECO:0000256" key="9">
    <source>
        <dbReference type="PIRSR" id="PIRSR000294-2"/>
    </source>
</evidence>
<comment type="cofactor">
    <cofactor evidence="8">
        <name>heme</name>
        <dbReference type="ChEBI" id="CHEBI:30413"/>
    </cofactor>
    <text evidence="8">Binds 2 heme groups.</text>
</comment>
<dbReference type="Gene3D" id="1.10.760.10">
    <property type="entry name" value="Cytochrome c-like domain"/>
    <property type="match status" value="2"/>
</dbReference>
<dbReference type="GO" id="GO:0042597">
    <property type="term" value="C:periplasmic space"/>
    <property type="evidence" value="ECO:0007669"/>
    <property type="project" value="UniProtKB-SubCell"/>
</dbReference>
<dbReference type="InterPro" id="IPR051395">
    <property type="entry name" value="Cytochrome_c_Peroxidase/MauG"/>
</dbReference>
<dbReference type="PIRSF" id="PIRSF000294">
    <property type="entry name" value="Cytochrome-c_peroxidase"/>
    <property type="match status" value="1"/>
</dbReference>
<evidence type="ECO:0000256" key="3">
    <source>
        <dbReference type="ARBA" id="ARBA00022723"/>
    </source>
</evidence>
<dbReference type="InterPro" id="IPR009056">
    <property type="entry name" value="Cyt_c-like_dom"/>
</dbReference>
<dbReference type="OrthoDB" id="9805202at2"/>
<dbReference type="PROSITE" id="PS51007">
    <property type="entry name" value="CYTC"/>
    <property type="match status" value="1"/>
</dbReference>
<evidence type="ECO:0000256" key="5">
    <source>
        <dbReference type="ARBA" id="ARBA00022764"/>
    </source>
</evidence>
<dbReference type="InterPro" id="IPR026259">
    <property type="entry name" value="MauG/Cytc_peroxidase"/>
</dbReference>
<dbReference type="GO" id="GO:0020037">
    <property type="term" value="F:heme binding"/>
    <property type="evidence" value="ECO:0007669"/>
    <property type="project" value="InterPro"/>
</dbReference>
<name>A0A5C6RUI2_9FLAO</name>
<dbReference type="PANTHER" id="PTHR30600:SF10">
    <property type="entry name" value="BLL6722 PROTEIN"/>
    <property type="match status" value="1"/>
</dbReference>
<evidence type="ECO:0000313" key="11">
    <source>
        <dbReference type="EMBL" id="TXB65903.1"/>
    </source>
</evidence>
<keyword evidence="3 9" id="KW-0479">Metal-binding</keyword>
<dbReference type="GO" id="GO:0046872">
    <property type="term" value="F:metal ion binding"/>
    <property type="evidence" value="ECO:0007669"/>
    <property type="project" value="UniProtKB-KW"/>
</dbReference>
<proteinExistence type="predicted"/>
<protein>
    <submittedName>
        <fullName evidence="11">C-type cytochrome</fullName>
    </submittedName>
</protein>
<evidence type="ECO:0000256" key="8">
    <source>
        <dbReference type="PIRSR" id="PIRSR000294-1"/>
    </source>
</evidence>
<feature type="binding site" description="covalent" evidence="8">
    <location>
        <position position="74"/>
    </location>
    <ligand>
        <name>heme c</name>
        <dbReference type="ChEBI" id="CHEBI:61717"/>
        <label>1</label>
    </ligand>
</feature>
<dbReference type="GO" id="GO:0009055">
    <property type="term" value="F:electron transfer activity"/>
    <property type="evidence" value="ECO:0007669"/>
    <property type="project" value="InterPro"/>
</dbReference>
<evidence type="ECO:0000256" key="6">
    <source>
        <dbReference type="ARBA" id="ARBA00023002"/>
    </source>
</evidence>
<feature type="binding site" description="covalent" evidence="8">
    <location>
        <position position="77"/>
    </location>
    <ligand>
        <name>heme c</name>
        <dbReference type="ChEBI" id="CHEBI:61717"/>
        <label>1</label>
    </ligand>
</feature>
<evidence type="ECO:0000313" key="12">
    <source>
        <dbReference type="Proteomes" id="UP000321721"/>
    </source>
</evidence>
<keyword evidence="12" id="KW-1185">Reference proteome</keyword>
<dbReference type="Pfam" id="PF03150">
    <property type="entry name" value="CCP_MauG"/>
    <property type="match status" value="1"/>
</dbReference>
<dbReference type="GO" id="GO:0004130">
    <property type="term" value="F:cytochrome-c peroxidase activity"/>
    <property type="evidence" value="ECO:0007669"/>
    <property type="project" value="TreeGrafter"/>
</dbReference>
<feature type="domain" description="Cytochrome c" evidence="10">
    <location>
        <begin position="203"/>
        <end position="325"/>
    </location>
</feature>
<dbReference type="Proteomes" id="UP000321721">
    <property type="component" value="Unassembled WGS sequence"/>
</dbReference>
<evidence type="ECO:0000259" key="10">
    <source>
        <dbReference type="PROSITE" id="PS51007"/>
    </source>
</evidence>
<dbReference type="InterPro" id="IPR004852">
    <property type="entry name" value="Di-haem_cyt_c_peroxidsae"/>
</dbReference>
<evidence type="ECO:0000256" key="4">
    <source>
        <dbReference type="ARBA" id="ARBA00022729"/>
    </source>
</evidence>
<feature type="binding site" description="axial binding residue" evidence="9">
    <location>
        <position position="220"/>
    </location>
    <ligand>
        <name>heme c</name>
        <dbReference type="ChEBI" id="CHEBI:61717"/>
        <label>2</label>
    </ligand>
    <ligandPart>
        <name>Fe</name>
        <dbReference type="ChEBI" id="CHEBI:18248"/>
    </ligandPart>
</feature>
<dbReference type="AlphaFoldDB" id="A0A5C6RUI2"/>
<sequence>MNKNKIIAILSLFAFIELAMLLPTNTTPFKVNYPNYFPSPNYDFDKNPLTQEGIDLGRKLFYDPILSKDSSISCSNCHLSYTAFTHVDHKLSHGINDSIGNRNSPSLMNLAWHNSFMWDGAVNHLDVQALAPISHPAEMDEDLNNVIKKLELSTYPNLFYKAFGNSKITGENLLKAISQFELTLISCNSKYDSVINKTATFSLQEENGYKLYKDKCSSCHTEPLFTNNQFENNGLAIDSILKDLGRYGITKNPTDSLKFKVPTLRNIEFSFPYMHDGRYNSISDVLNHYTNNIIKTKTLSQHLSEPIKLTSNEKVDLTAFLLTLTDKNFLFNKEYDFPNHLFFPKTKDN</sequence>
<dbReference type="InterPro" id="IPR036909">
    <property type="entry name" value="Cyt_c-like_dom_sf"/>
</dbReference>
<dbReference type="PANTHER" id="PTHR30600">
    <property type="entry name" value="CYTOCHROME C PEROXIDASE-RELATED"/>
    <property type="match status" value="1"/>
</dbReference>
<keyword evidence="5" id="KW-0574">Periplasm</keyword>
<feature type="binding site" description="axial binding residue" evidence="9">
    <location>
        <position position="78"/>
    </location>
    <ligand>
        <name>heme c</name>
        <dbReference type="ChEBI" id="CHEBI:61717"/>
        <label>1</label>
    </ligand>
    <ligandPart>
        <name>Fe</name>
        <dbReference type="ChEBI" id="CHEBI:18248"/>
    </ligandPart>
</feature>
<reference evidence="11 12" key="1">
    <citation type="submission" date="2019-08" db="EMBL/GenBank/DDBJ databases">
        <title>Genome of Vicingus serpentipes NCIMB 15042.</title>
        <authorList>
            <person name="Bowman J.P."/>
        </authorList>
    </citation>
    <scope>NUCLEOTIDE SEQUENCE [LARGE SCALE GENOMIC DNA]</scope>
    <source>
        <strain evidence="11 12">NCIMB 15042</strain>
    </source>
</reference>
<keyword evidence="2 8" id="KW-0349">Heme</keyword>
<gene>
    <name evidence="11" type="ORF">FRY74_04860</name>
</gene>
<organism evidence="11 12">
    <name type="scientific">Vicingus serpentipes</name>
    <dbReference type="NCBI Taxonomy" id="1926625"/>
    <lineage>
        <taxon>Bacteria</taxon>
        <taxon>Pseudomonadati</taxon>
        <taxon>Bacteroidota</taxon>
        <taxon>Flavobacteriia</taxon>
        <taxon>Flavobacteriales</taxon>
        <taxon>Vicingaceae</taxon>
        <taxon>Vicingus</taxon>
    </lineage>
</organism>
<evidence type="ECO:0000256" key="7">
    <source>
        <dbReference type="ARBA" id="ARBA00023004"/>
    </source>
</evidence>
<accession>A0A5C6RUI2</accession>
<evidence type="ECO:0000256" key="1">
    <source>
        <dbReference type="ARBA" id="ARBA00004418"/>
    </source>
</evidence>
<keyword evidence="7 9" id="KW-0408">Iron</keyword>
<dbReference type="RefSeq" id="WP_147099185.1">
    <property type="nucleotide sequence ID" value="NZ_VOOS01000002.1"/>
</dbReference>
<comment type="caution">
    <text evidence="11">The sequence shown here is derived from an EMBL/GenBank/DDBJ whole genome shotgun (WGS) entry which is preliminary data.</text>
</comment>
<comment type="subcellular location">
    <subcellularLocation>
        <location evidence="1">Periplasm</location>
    </subcellularLocation>
</comment>
<dbReference type="EMBL" id="VOOS01000002">
    <property type="protein sequence ID" value="TXB65903.1"/>
    <property type="molecule type" value="Genomic_DNA"/>
</dbReference>
<keyword evidence="6" id="KW-0560">Oxidoreductase</keyword>
<feature type="binding site" description="covalent" evidence="8">
    <location>
        <position position="216"/>
    </location>
    <ligand>
        <name>heme c</name>
        <dbReference type="ChEBI" id="CHEBI:61717"/>
        <label>2</label>
    </ligand>
</feature>